<dbReference type="PATRIC" id="fig|1432052.4.peg.4607"/>
<dbReference type="SMART" id="SM01068">
    <property type="entry name" value="CBM_X"/>
    <property type="match status" value="1"/>
</dbReference>
<dbReference type="EMBL" id="MEHD01000031">
    <property type="protein sequence ID" value="ODR52075.1"/>
    <property type="molecule type" value="Genomic_DNA"/>
</dbReference>
<evidence type="ECO:0000313" key="7">
    <source>
        <dbReference type="EMBL" id="ODR52075.1"/>
    </source>
</evidence>
<name>A0A1E3A4P4_9FIRM</name>
<comment type="caution">
    <text evidence="5">The sequence shown here is derived from an EMBL/GenBank/DDBJ whole genome shotgun (WGS) entry which is preliminary data.</text>
</comment>
<accession>A0A1E3A4P4</accession>
<dbReference type="EC" id="2.4.1.280" evidence="5"/>
<dbReference type="GO" id="GO:0030246">
    <property type="term" value="F:carbohydrate binding"/>
    <property type="evidence" value="ECO:0007669"/>
    <property type="project" value="InterPro"/>
</dbReference>
<dbReference type="Gene3D" id="2.60.420.10">
    <property type="entry name" value="Maltose phosphorylase, domain 3"/>
    <property type="match status" value="1"/>
</dbReference>
<feature type="domain" description="Glycosyl hydrolase 94 supersandwich" evidence="3">
    <location>
        <begin position="11"/>
        <end position="281"/>
    </location>
</feature>
<evidence type="ECO:0000313" key="5">
    <source>
        <dbReference type="EMBL" id="ODM03361.1"/>
    </source>
</evidence>
<feature type="domain" description="Glycosyl hydrolase 94 catalytic" evidence="4">
    <location>
        <begin position="295"/>
        <end position="721"/>
    </location>
</feature>
<dbReference type="Proteomes" id="UP000094869">
    <property type="component" value="Unassembled WGS sequence"/>
</dbReference>
<evidence type="ECO:0000259" key="3">
    <source>
        <dbReference type="Pfam" id="PF06165"/>
    </source>
</evidence>
<keyword evidence="10" id="KW-1185">Reference proteome</keyword>
<sequence>MQYGHFDNEKREYVIDRVDLPASWTNYLGLKDMCAVVNHTAGGYMFYKTPEYHRITRFRGNSIPMDRPGHYVYIRDNSDGDYWSISWQPVGKSLEEAAYRCRHGMSYTVYESEYKGISASQKLSIPLQDPVELWDVKIKNDSDRKRDLSVFSYCEFSFHHIMTDNQNFQMSMYCAGSSYEDGIIEHDLFYEEFGFQYFTGNFEPDGFDCLRDKFIGPYRTEDNPLSVEKGQCGGSFELGNNHCGSLQKNITLEPGEEIRLVFMLGEGSREAGRRMREKYNSPEAVDRSYEELREYWNSKFSKLQIHTPNEGMNTLINTWTLYQAEINVMFSRFASFIEVGGRTGLGYRDTAQDAMTIPHSNPGKCRQRLEELCRGLVSEGYGLHLFQPEWFVPDNEVKPFKSPTVIPTPNKDDYVHGLADACSDDALWLVSSLVEYIKETGEFDFADMQLTYADGGEGTVYEHMKKILDFSARQVGSTGICKGLRADWNDCLNLGGGESALVSFLHYWALSRFIELAAFLGREEDVKTYTEMAEHVKEVCDRELWDEEWFIRGITKNGRKIGTSRDEEGKVHLESNAWAVLSGAASPEKGRLAMDSVDKYLYTPYGIQLNAPSYTVPDDDIGFVTRVYPGLKENGSIFSHPNPWAWAAECMLGRGDRAMKFYDALCPYYQNDKIEIREAEPYSYCQFIMGRDHSAFGRARHPFMTGTGGWAYFSATRYMLGMKPEFDHFEIDPCVPGDWKEFRMTREWRGARMEISVENPDGVMKGVREIRLDGEKVDRIPVLPEGSTHQVQVIMGR</sequence>
<dbReference type="Pfam" id="PF17167">
    <property type="entry name" value="Glyco_hydro_94"/>
    <property type="match status" value="1"/>
</dbReference>
<keyword evidence="1 5" id="KW-0328">Glycosyltransferase</keyword>
<dbReference type="InterPro" id="IPR012341">
    <property type="entry name" value="6hp_glycosidase-like_sf"/>
</dbReference>
<dbReference type="AlphaFoldDB" id="A0A1E3A4P4"/>
<evidence type="ECO:0000256" key="1">
    <source>
        <dbReference type="ARBA" id="ARBA00022676"/>
    </source>
</evidence>
<dbReference type="OrthoDB" id="9769991at2"/>
<evidence type="ECO:0000259" key="4">
    <source>
        <dbReference type="Pfam" id="PF17167"/>
    </source>
</evidence>
<evidence type="ECO:0000313" key="10">
    <source>
        <dbReference type="Proteomes" id="UP000094869"/>
    </source>
</evidence>
<dbReference type="Proteomes" id="UP000094067">
    <property type="component" value="Unassembled WGS sequence"/>
</dbReference>
<reference evidence="6 9" key="3">
    <citation type="submission" date="2016-08" db="EMBL/GenBank/DDBJ databases">
        <authorList>
            <person name="Seilhamer J.J."/>
        </authorList>
    </citation>
    <scope>NUCLEOTIDE SEQUENCE [LARGE SCALE GENOMIC DNA]</scope>
    <source>
        <strain evidence="6 9">NML150140-1</strain>
    </source>
</reference>
<proteinExistence type="predicted"/>
<dbReference type="InterPro" id="IPR010383">
    <property type="entry name" value="Glyco_hydrolase_94_b-supersand"/>
</dbReference>
<dbReference type="Gene3D" id="1.50.10.10">
    <property type="match status" value="1"/>
</dbReference>
<dbReference type="SUPFAM" id="SSF74650">
    <property type="entry name" value="Galactose mutarotase-like"/>
    <property type="match status" value="1"/>
</dbReference>
<dbReference type="EMBL" id="MCGH01000003">
    <property type="protein sequence ID" value="ODM03361.1"/>
    <property type="molecule type" value="Genomic_DNA"/>
</dbReference>
<protein>
    <submittedName>
        <fullName evidence="5">N,N'-diacetylchitobiose phosphorylase</fullName>
        <ecNumber evidence="5">2.4.1.280</ecNumber>
    </submittedName>
</protein>
<dbReference type="GO" id="GO:0005975">
    <property type="term" value="P:carbohydrate metabolic process"/>
    <property type="evidence" value="ECO:0007669"/>
    <property type="project" value="InterPro"/>
</dbReference>
<evidence type="ECO:0000256" key="2">
    <source>
        <dbReference type="ARBA" id="ARBA00022679"/>
    </source>
</evidence>
<dbReference type="EMBL" id="MEHA01000016">
    <property type="protein sequence ID" value="ODR48690.1"/>
    <property type="molecule type" value="Genomic_DNA"/>
</dbReference>
<dbReference type="InterPro" id="IPR011013">
    <property type="entry name" value="Gal_mutarotase_sf_dom"/>
</dbReference>
<dbReference type="RefSeq" id="WP_069153855.1">
    <property type="nucleotide sequence ID" value="NZ_BAABXS010000001.1"/>
</dbReference>
<dbReference type="Proteomes" id="UP000094271">
    <property type="component" value="Unassembled WGS sequence"/>
</dbReference>
<dbReference type="PANTHER" id="PTHR37469:SF3">
    <property type="entry name" value="PUTATIVE-RELATED"/>
    <property type="match status" value="1"/>
</dbReference>
<dbReference type="SUPFAM" id="SSF48208">
    <property type="entry name" value="Six-hairpin glycosidases"/>
    <property type="match status" value="1"/>
</dbReference>
<dbReference type="PANTHER" id="PTHR37469">
    <property type="entry name" value="CELLOBIONIC ACID PHOSPHORYLASE-RELATED"/>
    <property type="match status" value="1"/>
</dbReference>
<dbReference type="CDD" id="cd11755">
    <property type="entry name" value="GH94N_ChBP_like"/>
    <property type="match status" value="1"/>
</dbReference>
<evidence type="ECO:0000313" key="8">
    <source>
        <dbReference type="Proteomes" id="UP000094067"/>
    </source>
</evidence>
<evidence type="ECO:0000313" key="9">
    <source>
        <dbReference type="Proteomes" id="UP000094271"/>
    </source>
</evidence>
<keyword evidence="2 5" id="KW-0808">Transferase</keyword>
<dbReference type="InterPro" id="IPR037828">
    <property type="entry name" value="GH94N_ChBP"/>
</dbReference>
<dbReference type="InterPro" id="IPR008928">
    <property type="entry name" value="6-hairpin_glycosidase_sf"/>
</dbReference>
<dbReference type="Pfam" id="PF06165">
    <property type="entry name" value="GH94_b-supersand"/>
    <property type="match status" value="1"/>
</dbReference>
<reference evidence="7 10" key="2">
    <citation type="submission" date="2016-08" db="EMBL/GenBank/DDBJ databases">
        <title>Characterization of Isolates of Eisenbergiella tayi Derived from Blood Cultures, Using Whole Genome Sequencing.</title>
        <authorList>
            <person name="Bernier A.-M."/>
            <person name="Burdz T."/>
            <person name="Wiebe D."/>
            <person name="Bernard K."/>
        </authorList>
    </citation>
    <scope>NUCLEOTIDE SEQUENCE [LARGE SCALE GENOMIC DNA]</scope>
    <source>
        <strain evidence="7 10">NML120146</strain>
    </source>
</reference>
<dbReference type="InterPro" id="IPR037018">
    <property type="entry name" value="GH65_N"/>
</dbReference>
<dbReference type="GO" id="GO:0016757">
    <property type="term" value="F:glycosyltransferase activity"/>
    <property type="evidence" value="ECO:0007669"/>
    <property type="project" value="UniProtKB-KW"/>
</dbReference>
<reference evidence="5 8" key="1">
    <citation type="submission" date="2016-07" db="EMBL/GenBank/DDBJ databases">
        <title>Characterization of isolates of Eisenbergiella tayi derived from blood cultures, using whole genome sequencing.</title>
        <authorList>
            <person name="Burdz T."/>
            <person name="Wiebe D."/>
            <person name="Huynh C."/>
            <person name="Bernard K."/>
        </authorList>
    </citation>
    <scope>NUCLEOTIDE SEQUENCE [LARGE SCALE GENOMIC DNA]</scope>
    <source>
        <strain evidence="5 8">NML 110608</strain>
    </source>
</reference>
<organism evidence="5 8">
    <name type="scientific">Eisenbergiella tayi</name>
    <dbReference type="NCBI Taxonomy" id="1432052"/>
    <lineage>
        <taxon>Bacteria</taxon>
        <taxon>Bacillati</taxon>
        <taxon>Bacillota</taxon>
        <taxon>Clostridia</taxon>
        <taxon>Lachnospirales</taxon>
        <taxon>Lachnospiraceae</taxon>
        <taxon>Eisenbergiella</taxon>
    </lineage>
</organism>
<dbReference type="InterPro" id="IPR052047">
    <property type="entry name" value="GH94_Enzymes"/>
</dbReference>
<evidence type="ECO:0000313" key="6">
    <source>
        <dbReference type="EMBL" id="ODR48690.1"/>
    </source>
</evidence>
<dbReference type="InterPro" id="IPR033432">
    <property type="entry name" value="GH94_catalytic"/>
</dbReference>
<gene>
    <name evidence="5" type="primary">chbP_1</name>
    <name evidence="6" type="ORF">BEI59_20120</name>
    <name evidence="5" type="ORF">BEI61_04156</name>
    <name evidence="7" type="ORF">BEI63_20345</name>
</gene>
<dbReference type="Gene3D" id="2.70.98.40">
    <property type="entry name" value="Glycoside hydrolase, family 65, N-terminal domain"/>
    <property type="match status" value="1"/>
</dbReference>